<dbReference type="WBParaSite" id="GPLIN_001144800">
    <property type="protein sequence ID" value="GPLIN_001144800"/>
    <property type="gene ID" value="GPLIN_001144800"/>
</dbReference>
<keyword evidence="7 11" id="KW-1133">Transmembrane helix</keyword>
<evidence type="ECO:0000313" key="13">
    <source>
        <dbReference type="Proteomes" id="UP000050741"/>
    </source>
</evidence>
<dbReference type="GO" id="GO:0030148">
    <property type="term" value="P:sphingolipid biosynthetic process"/>
    <property type="evidence" value="ECO:0007669"/>
    <property type="project" value="TreeGrafter"/>
</dbReference>
<dbReference type="EC" id="2.3.1.199" evidence="11"/>
<feature type="transmembrane region" description="Helical" evidence="11">
    <location>
        <begin position="234"/>
        <end position="253"/>
    </location>
</feature>
<dbReference type="GO" id="GO:0034625">
    <property type="term" value="P:fatty acid elongation, monounsaturated fatty acid"/>
    <property type="evidence" value="ECO:0007669"/>
    <property type="project" value="TreeGrafter"/>
</dbReference>
<evidence type="ECO:0000256" key="6">
    <source>
        <dbReference type="ARBA" id="ARBA00022832"/>
    </source>
</evidence>
<dbReference type="Proteomes" id="UP000050741">
    <property type="component" value="Unassembled WGS sequence"/>
</dbReference>
<keyword evidence="6 11" id="KW-0276">Fatty acid metabolism</keyword>
<dbReference type="InterPro" id="IPR002076">
    <property type="entry name" value="ELO_fam"/>
</dbReference>
<evidence type="ECO:0000256" key="12">
    <source>
        <dbReference type="SAM" id="MobiDB-lite"/>
    </source>
</evidence>
<keyword evidence="4 11" id="KW-0808">Transferase</keyword>
<dbReference type="UniPathway" id="UPA00094"/>
<feature type="transmembrane region" description="Helical" evidence="11">
    <location>
        <begin position="197"/>
        <end position="222"/>
    </location>
</feature>
<dbReference type="PANTHER" id="PTHR11157">
    <property type="entry name" value="FATTY ACID ACYL TRANSFERASE-RELATED"/>
    <property type="match status" value="1"/>
</dbReference>
<comment type="similarity">
    <text evidence="11">Belongs to the ELO family.</text>
</comment>
<evidence type="ECO:0000313" key="14">
    <source>
        <dbReference type="WBParaSite" id="GPLIN_001144800"/>
    </source>
</evidence>
<feature type="compositionally biased region" description="Low complexity" evidence="12">
    <location>
        <begin position="278"/>
        <end position="303"/>
    </location>
</feature>
<feature type="compositionally biased region" description="Polar residues" evidence="12">
    <location>
        <begin position="324"/>
        <end position="334"/>
    </location>
</feature>
<proteinExistence type="inferred from homology"/>
<dbReference type="GO" id="GO:0005789">
    <property type="term" value="C:endoplasmic reticulum membrane"/>
    <property type="evidence" value="ECO:0007669"/>
    <property type="project" value="TreeGrafter"/>
</dbReference>
<feature type="transmembrane region" description="Helical" evidence="11">
    <location>
        <begin position="38"/>
        <end position="59"/>
    </location>
</feature>
<dbReference type="PANTHER" id="PTHR11157:SF17">
    <property type="entry name" value="ELONGATION OF VERY LONG CHAIN FATTY ACIDS PROTEIN 6"/>
    <property type="match status" value="1"/>
</dbReference>
<dbReference type="PROSITE" id="PS01188">
    <property type="entry name" value="ELO"/>
    <property type="match status" value="1"/>
</dbReference>
<feature type="transmembrane region" description="Helical" evidence="11">
    <location>
        <begin position="141"/>
        <end position="160"/>
    </location>
</feature>
<evidence type="ECO:0000256" key="3">
    <source>
        <dbReference type="ARBA" id="ARBA00022516"/>
    </source>
</evidence>
<feature type="region of interest" description="Disordered" evidence="12">
    <location>
        <begin position="324"/>
        <end position="343"/>
    </location>
</feature>
<sequence>MAKFEYWPRYGFENHTLVLPAERSFNLTDSTLWMQDNWLNSFAFCTLYVIAIFGGQKLMSSQKPFGLDQALFWWNLGLATFSAMGMVRMVPELIWSVNSNSFIYSICTASYAQGVTGFWTEKFALSKLVDTGFIVLRKRPLIFLHWYHHITVLVYTWMLYKDHTASGRWFITMNYTVHAFMYSYYALRALKIRLPKWFAMLITVMQITQMLVGVSLGIITLYGMEECQCTWTNLYASFILYGSYFLLFCNFFYQTYLRRGNRYAGKATSDRVKSHDAVSNGNGSVSNGNGSVSNGNGSVSNGNGSVSNGNGSVKCTNDEFANVNGNGVHHQSPSPAVAESVKC</sequence>
<evidence type="ECO:0000256" key="11">
    <source>
        <dbReference type="RuleBase" id="RU361115"/>
    </source>
</evidence>
<dbReference type="InterPro" id="IPR030457">
    <property type="entry name" value="ELO_CS"/>
</dbReference>
<feature type="transmembrane region" description="Helical" evidence="11">
    <location>
        <begin position="166"/>
        <end position="185"/>
    </location>
</feature>
<comment type="catalytic activity">
    <reaction evidence="11">
        <text>a very-long-chain acyl-CoA + malonyl-CoA + H(+) = a very-long-chain 3-oxoacyl-CoA + CO2 + CoA</text>
        <dbReference type="Rhea" id="RHEA:32727"/>
        <dbReference type="ChEBI" id="CHEBI:15378"/>
        <dbReference type="ChEBI" id="CHEBI:16526"/>
        <dbReference type="ChEBI" id="CHEBI:57287"/>
        <dbReference type="ChEBI" id="CHEBI:57384"/>
        <dbReference type="ChEBI" id="CHEBI:90725"/>
        <dbReference type="ChEBI" id="CHEBI:90736"/>
        <dbReference type="EC" id="2.3.1.199"/>
    </reaction>
</comment>
<evidence type="ECO:0000256" key="7">
    <source>
        <dbReference type="ARBA" id="ARBA00022989"/>
    </source>
</evidence>
<reference evidence="13" key="2">
    <citation type="submission" date="2014-05" db="EMBL/GenBank/DDBJ databases">
        <title>The genome and life-stage specific transcriptomes of Globodera pallida elucidate key aspects of plant parasitism by a cyst nematode.</title>
        <authorList>
            <person name="Cotton J.A."/>
            <person name="Lilley C.J."/>
            <person name="Jones L.M."/>
            <person name="Kikuchi T."/>
            <person name="Reid A.J."/>
            <person name="Thorpe P."/>
            <person name="Tsai I.J."/>
            <person name="Beasley H."/>
            <person name="Blok V."/>
            <person name="Cock P.J.A."/>
            <person name="Van den Akker S.E."/>
            <person name="Holroyd N."/>
            <person name="Hunt M."/>
            <person name="Mantelin S."/>
            <person name="Naghra H."/>
            <person name="Pain A."/>
            <person name="Palomares-Rius J.E."/>
            <person name="Zarowiecki M."/>
            <person name="Berriman M."/>
            <person name="Jones J.T."/>
            <person name="Urwin P.E."/>
        </authorList>
    </citation>
    <scope>NUCLEOTIDE SEQUENCE [LARGE SCALE GENOMIC DNA]</scope>
    <source>
        <strain evidence="13">Lindley</strain>
    </source>
</reference>
<evidence type="ECO:0000256" key="5">
    <source>
        <dbReference type="ARBA" id="ARBA00022692"/>
    </source>
</evidence>
<keyword evidence="8 11" id="KW-0443">Lipid metabolism</keyword>
<reference evidence="14" key="3">
    <citation type="submission" date="2016-06" db="UniProtKB">
        <authorList>
            <consortium name="WormBaseParasite"/>
        </authorList>
    </citation>
    <scope>IDENTIFICATION</scope>
</reference>
<organism evidence="13 14">
    <name type="scientific">Globodera pallida</name>
    <name type="common">Potato cyst nematode worm</name>
    <name type="synonym">Heterodera pallida</name>
    <dbReference type="NCBI Taxonomy" id="36090"/>
    <lineage>
        <taxon>Eukaryota</taxon>
        <taxon>Metazoa</taxon>
        <taxon>Ecdysozoa</taxon>
        <taxon>Nematoda</taxon>
        <taxon>Chromadorea</taxon>
        <taxon>Rhabditida</taxon>
        <taxon>Tylenchina</taxon>
        <taxon>Tylenchomorpha</taxon>
        <taxon>Tylenchoidea</taxon>
        <taxon>Heteroderidae</taxon>
        <taxon>Heteroderinae</taxon>
        <taxon>Globodera</taxon>
    </lineage>
</organism>
<evidence type="ECO:0000256" key="8">
    <source>
        <dbReference type="ARBA" id="ARBA00023098"/>
    </source>
</evidence>
<evidence type="ECO:0000256" key="10">
    <source>
        <dbReference type="ARBA" id="ARBA00023160"/>
    </source>
</evidence>
<accession>A0A183CEZ3</accession>
<comment type="pathway">
    <text evidence="2">Lipid metabolism; fatty acid biosynthesis.</text>
</comment>
<evidence type="ECO:0000256" key="1">
    <source>
        <dbReference type="ARBA" id="ARBA00004141"/>
    </source>
</evidence>
<feature type="region of interest" description="Disordered" evidence="12">
    <location>
        <begin position="274"/>
        <end position="303"/>
    </location>
</feature>
<dbReference type="GO" id="GO:0009922">
    <property type="term" value="F:fatty acid elongase activity"/>
    <property type="evidence" value="ECO:0007669"/>
    <property type="project" value="UniProtKB-EC"/>
</dbReference>
<keyword evidence="9 11" id="KW-0472">Membrane</keyword>
<keyword evidence="10 11" id="KW-0275">Fatty acid biosynthesis</keyword>
<keyword evidence="3 11" id="KW-0444">Lipid biosynthesis</keyword>
<protein>
    <recommendedName>
        <fullName evidence="11">Elongation of very long chain fatty acids protein</fullName>
        <ecNumber evidence="11">2.3.1.199</ecNumber>
    </recommendedName>
    <alternativeName>
        <fullName evidence="11">Very-long-chain 3-oxoacyl-CoA synthase</fullName>
    </alternativeName>
</protein>
<evidence type="ECO:0000256" key="2">
    <source>
        <dbReference type="ARBA" id="ARBA00005194"/>
    </source>
</evidence>
<reference evidence="13" key="1">
    <citation type="submission" date="2013-12" db="EMBL/GenBank/DDBJ databases">
        <authorList>
            <person name="Aslett M."/>
        </authorList>
    </citation>
    <scope>NUCLEOTIDE SEQUENCE [LARGE SCALE GENOMIC DNA]</scope>
    <source>
        <strain evidence="13">Lindley</strain>
    </source>
</reference>
<dbReference type="AlphaFoldDB" id="A0A183CEZ3"/>
<keyword evidence="13" id="KW-1185">Reference proteome</keyword>
<dbReference type="GO" id="GO:0042761">
    <property type="term" value="P:very long-chain fatty acid biosynthetic process"/>
    <property type="evidence" value="ECO:0007669"/>
    <property type="project" value="TreeGrafter"/>
</dbReference>
<dbReference type="Pfam" id="PF01151">
    <property type="entry name" value="ELO"/>
    <property type="match status" value="1"/>
</dbReference>
<dbReference type="GO" id="GO:0034626">
    <property type="term" value="P:fatty acid elongation, polyunsaturated fatty acid"/>
    <property type="evidence" value="ECO:0007669"/>
    <property type="project" value="TreeGrafter"/>
</dbReference>
<evidence type="ECO:0000256" key="4">
    <source>
        <dbReference type="ARBA" id="ARBA00022679"/>
    </source>
</evidence>
<feature type="transmembrane region" description="Helical" evidence="11">
    <location>
        <begin position="71"/>
        <end position="90"/>
    </location>
</feature>
<name>A0A183CEZ3_GLOPA</name>
<keyword evidence="5 11" id="KW-0812">Transmembrane</keyword>
<evidence type="ECO:0000256" key="9">
    <source>
        <dbReference type="ARBA" id="ARBA00023136"/>
    </source>
</evidence>
<dbReference type="GO" id="GO:0019367">
    <property type="term" value="P:fatty acid elongation, saturated fatty acid"/>
    <property type="evidence" value="ECO:0007669"/>
    <property type="project" value="TreeGrafter"/>
</dbReference>
<comment type="subcellular location">
    <subcellularLocation>
        <location evidence="1">Membrane</location>
        <topology evidence="1">Multi-pass membrane protein</topology>
    </subcellularLocation>
</comment>